<feature type="compositionally biased region" description="Basic and acidic residues" evidence="2">
    <location>
        <begin position="214"/>
        <end position="228"/>
    </location>
</feature>
<comment type="caution">
    <text evidence="5">The sequence shown here is derived from an EMBL/GenBank/DDBJ whole genome shotgun (WGS) entry which is preliminary data.</text>
</comment>
<gene>
    <name evidence="5" type="ORF">GCM10023186_26640</name>
</gene>
<sequence>MHILVGQRLCFSLCIISCLFFSPASGQKKSPKNQYFPPPGTWEQRRPEQVGMNAALLQEAVQFAVANETKAPRDLRDAHYESAFGREPFGYPIGPMKERGTPSGLVIRNGYVVAQWGTPERVDLTFSVAKSFLSTMVGLAQQDGLIKSIDDKVAPYMAPIIPFAPWNQSVDKADELGQTDVIDLFATEHNRQISWDHLLRQTSDWEGTLWGKPDWADRPQGKPEEWRTRPRNAPGSVYKYNDTRVNVLALATMNLWRLPLPQVLKERIMDPIGASSSWRWTGYENSWVIMDGVPMQAVSGGSHWGGGLFISAWDQARFGLLTLRNGSWNGRSLLAPDWLRLARTPTPAQPTYGFMNYFLNTDRKLYPSAPATAFAHIGAGTNMVYVDPENDLIIVARWIENNALDGLIGRVLKSLQAK</sequence>
<feature type="region of interest" description="Disordered" evidence="2">
    <location>
        <begin position="210"/>
        <end position="233"/>
    </location>
</feature>
<keyword evidence="6" id="KW-1185">Reference proteome</keyword>
<evidence type="ECO:0000256" key="2">
    <source>
        <dbReference type="SAM" id="MobiDB-lite"/>
    </source>
</evidence>
<reference evidence="6" key="1">
    <citation type="journal article" date="2019" name="Int. J. Syst. Evol. Microbiol.">
        <title>The Global Catalogue of Microorganisms (GCM) 10K type strain sequencing project: providing services to taxonomists for standard genome sequencing and annotation.</title>
        <authorList>
            <consortium name="The Broad Institute Genomics Platform"/>
            <consortium name="The Broad Institute Genome Sequencing Center for Infectious Disease"/>
            <person name="Wu L."/>
            <person name="Ma J."/>
        </authorList>
    </citation>
    <scope>NUCLEOTIDE SEQUENCE [LARGE SCALE GENOMIC DNA]</scope>
    <source>
        <strain evidence="6">JCM 17924</strain>
    </source>
</reference>
<name>A0ABP8J3K5_9BACT</name>
<protein>
    <submittedName>
        <fullName evidence="5">Serine hydrolase</fullName>
    </submittedName>
</protein>
<dbReference type="GO" id="GO:0016787">
    <property type="term" value="F:hydrolase activity"/>
    <property type="evidence" value="ECO:0007669"/>
    <property type="project" value="UniProtKB-KW"/>
</dbReference>
<dbReference type="Pfam" id="PF00144">
    <property type="entry name" value="Beta-lactamase"/>
    <property type="match status" value="1"/>
</dbReference>
<feature type="domain" description="Beta-lactamase-related" evidence="4">
    <location>
        <begin position="106"/>
        <end position="395"/>
    </location>
</feature>
<dbReference type="PANTHER" id="PTHR43283:SF11">
    <property type="entry name" value="BETA-LACTAMASE-RELATED DOMAIN-CONTAINING PROTEIN"/>
    <property type="match status" value="1"/>
</dbReference>
<organism evidence="5 6">
    <name type="scientific">Hymenobacter koreensis</name>
    <dbReference type="NCBI Taxonomy" id="1084523"/>
    <lineage>
        <taxon>Bacteria</taxon>
        <taxon>Pseudomonadati</taxon>
        <taxon>Bacteroidota</taxon>
        <taxon>Cytophagia</taxon>
        <taxon>Cytophagales</taxon>
        <taxon>Hymenobacteraceae</taxon>
        <taxon>Hymenobacter</taxon>
    </lineage>
</organism>
<dbReference type="PANTHER" id="PTHR43283">
    <property type="entry name" value="BETA-LACTAMASE-RELATED"/>
    <property type="match status" value="1"/>
</dbReference>
<keyword evidence="1 5" id="KW-0378">Hydrolase</keyword>
<evidence type="ECO:0000256" key="1">
    <source>
        <dbReference type="ARBA" id="ARBA00022801"/>
    </source>
</evidence>
<feature type="chain" id="PRO_5047084191" evidence="3">
    <location>
        <begin position="27"/>
        <end position="418"/>
    </location>
</feature>
<evidence type="ECO:0000313" key="5">
    <source>
        <dbReference type="EMBL" id="GAA4384423.1"/>
    </source>
</evidence>
<dbReference type="InterPro" id="IPR012338">
    <property type="entry name" value="Beta-lactam/transpept-like"/>
</dbReference>
<keyword evidence="3" id="KW-0732">Signal</keyword>
<dbReference type="Proteomes" id="UP001500454">
    <property type="component" value="Unassembled WGS sequence"/>
</dbReference>
<dbReference type="RefSeq" id="WP_345224958.1">
    <property type="nucleotide sequence ID" value="NZ_BAABHA010000008.1"/>
</dbReference>
<evidence type="ECO:0000313" key="6">
    <source>
        <dbReference type="Proteomes" id="UP001500454"/>
    </source>
</evidence>
<dbReference type="Gene3D" id="3.40.710.10">
    <property type="entry name" value="DD-peptidase/beta-lactamase superfamily"/>
    <property type="match status" value="1"/>
</dbReference>
<dbReference type="SUPFAM" id="SSF56601">
    <property type="entry name" value="beta-lactamase/transpeptidase-like"/>
    <property type="match status" value="1"/>
</dbReference>
<dbReference type="InterPro" id="IPR001466">
    <property type="entry name" value="Beta-lactam-related"/>
</dbReference>
<accession>A0ABP8J3K5</accession>
<feature type="signal peptide" evidence="3">
    <location>
        <begin position="1"/>
        <end position="26"/>
    </location>
</feature>
<dbReference type="InterPro" id="IPR050789">
    <property type="entry name" value="Diverse_Enzym_Activities"/>
</dbReference>
<proteinExistence type="predicted"/>
<evidence type="ECO:0000256" key="3">
    <source>
        <dbReference type="SAM" id="SignalP"/>
    </source>
</evidence>
<evidence type="ECO:0000259" key="4">
    <source>
        <dbReference type="Pfam" id="PF00144"/>
    </source>
</evidence>
<dbReference type="EMBL" id="BAABHA010000008">
    <property type="protein sequence ID" value="GAA4384423.1"/>
    <property type="molecule type" value="Genomic_DNA"/>
</dbReference>